<proteinExistence type="predicted"/>
<evidence type="ECO:0000313" key="2">
    <source>
        <dbReference type="Proteomes" id="UP000007875"/>
    </source>
</evidence>
<protein>
    <submittedName>
        <fullName evidence="1">Uncharacterized protein</fullName>
    </submittedName>
</protein>
<dbReference type="GO" id="GO:0005737">
    <property type="term" value="C:cytoplasm"/>
    <property type="evidence" value="ECO:0007669"/>
    <property type="project" value="TreeGrafter"/>
</dbReference>
<dbReference type="PANTHER" id="PTHR43778">
    <property type="entry name" value="PYRUVATE CARBOXYLASE"/>
    <property type="match status" value="1"/>
</dbReference>
<dbReference type="AlphaFoldDB" id="H2YA17"/>
<dbReference type="Gene3D" id="3.20.20.70">
    <property type="entry name" value="Aldolase class I"/>
    <property type="match status" value="1"/>
</dbReference>
<dbReference type="HOGENOM" id="CLU_2060656_0_0_1"/>
<dbReference type="GeneTree" id="ENSGT00900000141164"/>
<dbReference type="InterPro" id="IPR013785">
    <property type="entry name" value="Aldolase_TIM"/>
</dbReference>
<reference evidence="1" key="2">
    <citation type="submission" date="2025-08" db="UniProtKB">
        <authorList>
            <consortium name="Ensembl"/>
        </authorList>
    </citation>
    <scope>IDENTIFICATION</scope>
</reference>
<accession>H2YA17</accession>
<organism evidence="1 2">
    <name type="scientific">Ciona savignyi</name>
    <name type="common">Pacific transparent sea squirt</name>
    <dbReference type="NCBI Taxonomy" id="51511"/>
    <lineage>
        <taxon>Eukaryota</taxon>
        <taxon>Metazoa</taxon>
        <taxon>Chordata</taxon>
        <taxon>Tunicata</taxon>
        <taxon>Ascidiacea</taxon>
        <taxon>Phlebobranchia</taxon>
        <taxon>Cionidae</taxon>
        <taxon>Ciona</taxon>
    </lineage>
</organism>
<name>H2YA17_CIOSA</name>
<dbReference type="InterPro" id="IPR055268">
    <property type="entry name" value="PCB-like"/>
</dbReference>
<reference evidence="1" key="3">
    <citation type="submission" date="2025-09" db="UniProtKB">
        <authorList>
            <consortium name="Ensembl"/>
        </authorList>
    </citation>
    <scope>IDENTIFICATION</scope>
</reference>
<dbReference type="Proteomes" id="UP000007875">
    <property type="component" value="Unassembled WGS sequence"/>
</dbReference>
<sequence length="119" mass="13748">MRFLHECPWSRLRALRELIPNIPFQMLLRGANGVGYTTYPDNVVRKFCELAVRNGMDIFRVFLVLCGDCGRMVQDLELMQYLTQNNLPPPPPDYCAICCLCHRISNPHAINLYGSWCLE</sequence>
<dbReference type="GO" id="GO:0006094">
    <property type="term" value="P:gluconeogenesis"/>
    <property type="evidence" value="ECO:0007669"/>
    <property type="project" value="TreeGrafter"/>
</dbReference>
<dbReference type="PANTHER" id="PTHR43778:SF2">
    <property type="entry name" value="PYRUVATE CARBOXYLASE, MITOCHONDRIAL"/>
    <property type="match status" value="1"/>
</dbReference>
<evidence type="ECO:0000313" key="1">
    <source>
        <dbReference type="Ensembl" id="ENSCSAVP00000002165.1"/>
    </source>
</evidence>
<dbReference type="Ensembl" id="ENSCSAVT00000002203.1">
    <property type="protein sequence ID" value="ENSCSAVP00000002165.1"/>
    <property type="gene ID" value="ENSCSAVG00000001271.1"/>
</dbReference>
<keyword evidence="2" id="KW-1185">Reference proteome</keyword>
<reference evidence="2" key="1">
    <citation type="submission" date="2003-08" db="EMBL/GenBank/DDBJ databases">
        <authorList>
            <person name="Birren B."/>
            <person name="Nusbaum C."/>
            <person name="Abebe A."/>
            <person name="Abouelleil A."/>
            <person name="Adekoya E."/>
            <person name="Ait-zahra M."/>
            <person name="Allen N."/>
            <person name="Allen T."/>
            <person name="An P."/>
            <person name="Anderson M."/>
            <person name="Anderson S."/>
            <person name="Arachchi H."/>
            <person name="Armbruster J."/>
            <person name="Bachantsang P."/>
            <person name="Baldwin J."/>
            <person name="Barry A."/>
            <person name="Bayul T."/>
            <person name="Blitshsteyn B."/>
            <person name="Bloom T."/>
            <person name="Blye J."/>
            <person name="Boguslavskiy L."/>
            <person name="Borowsky M."/>
            <person name="Boukhgalter B."/>
            <person name="Brunache A."/>
            <person name="Butler J."/>
            <person name="Calixte N."/>
            <person name="Calvo S."/>
            <person name="Camarata J."/>
            <person name="Campo K."/>
            <person name="Chang J."/>
            <person name="Cheshatsang Y."/>
            <person name="Citroen M."/>
            <person name="Collymore A."/>
            <person name="Considine T."/>
            <person name="Cook A."/>
            <person name="Cooke P."/>
            <person name="Corum B."/>
            <person name="Cuomo C."/>
            <person name="David R."/>
            <person name="Dawoe T."/>
            <person name="Degray S."/>
            <person name="Dodge S."/>
            <person name="Dooley K."/>
            <person name="Dorje P."/>
            <person name="Dorjee K."/>
            <person name="Dorris L."/>
            <person name="Duffey N."/>
            <person name="Dupes A."/>
            <person name="Elkins T."/>
            <person name="Engels R."/>
            <person name="Erickson J."/>
            <person name="Farina A."/>
            <person name="Faro S."/>
            <person name="Ferreira P."/>
            <person name="Fischer H."/>
            <person name="Fitzgerald M."/>
            <person name="Foley K."/>
            <person name="Gage D."/>
            <person name="Galagan J."/>
            <person name="Gearin G."/>
            <person name="Gnerre S."/>
            <person name="Gnirke A."/>
            <person name="Goyette A."/>
            <person name="Graham J."/>
            <person name="Grandbois E."/>
            <person name="Gyaltsen K."/>
            <person name="Hafez N."/>
            <person name="Hagopian D."/>
            <person name="Hagos B."/>
            <person name="Hall J."/>
            <person name="Hatcher B."/>
            <person name="Heller A."/>
            <person name="Higgins H."/>
            <person name="Honan T."/>
            <person name="Horn A."/>
            <person name="Houde N."/>
            <person name="Hughes L."/>
            <person name="Hulme W."/>
            <person name="Husby E."/>
            <person name="Iliev I."/>
            <person name="Jaffe D."/>
            <person name="Jones C."/>
            <person name="Kamal M."/>
            <person name="Kamat A."/>
            <person name="Kamvysselis M."/>
            <person name="Karlsson E."/>
            <person name="Kells C."/>
            <person name="Kieu A."/>
            <person name="Kisner P."/>
            <person name="Kodira C."/>
            <person name="Kulbokas E."/>
            <person name="Labutti K."/>
            <person name="Lama D."/>
            <person name="Landers T."/>
            <person name="Leger J."/>
            <person name="Levine S."/>
            <person name="Lewis D."/>
            <person name="Lewis T."/>
            <person name="Lindblad-toh K."/>
            <person name="Liu X."/>
            <person name="Lokyitsang T."/>
            <person name="Lokyitsang Y."/>
            <person name="Lucien O."/>
            <person name="Lui A."/>
            <person name="Ma L.J."/>
            <person name="Mabbitt R."/>
            <person name="Macdonald J."/>
            <person name="Maclean C."/>
            <person name="Major J."/>
            <person name="Manning J."/>
            <person name="Marabella R."/>
            <person name="Maru K."/>
            <person name="Matthews C."/>
            <person name="Mauceli E."/>
            <person name="Mccarthy M."/>
            <person name="Mcdonough S."/>
            <person name="Mcghee T."/>
            <person name="Meldrim J."/>
            <person name="Meneus L."/>
            <person name="Mesirov J."/>
            <person name="Mihalev A."/>
            <person name="Mihova T."/>
            <person name="Mikkelsen T."/>
            <person name="Mlenga V."/>
            <person name="Moru K."/>
            <person name="Mozes J."/>
            <person name="Mulrain L."/>
            <person name="Munson G."/>
            <person name="Naylor J."/>
            <person name="Newes C."/>
            <person name="Nguyen C."/>
            <person name="Nguyen N."/>
            <person name="Nguyen T."/>
            <person name="Nicol R."/>
            <person name="Nielsen C."/>
            <person name="Nizzari M."/>
            <person name="Norbu C."/>
            <person name="Norbu N."/>
            <person name="O'donnell P."/>
            <person name="Okoawo O."/>
            <person name="O'leary S."/>
            <person name="Omotosho B."/>
            <person name="O'neill K."/>
            <person name="Osman S."/>
            <person name="Parker S."/>
            <person name="Perrin D."/>
            <person name="Phunkhang P."/>
            <person name="Piqani B."/>
            <person name="Purcell S."/>
            <person name="Rachupka T."/>
            <person name="Ramasamy U."/>
            <person name="Rameau R."/>
            <person name="Ray V."/>
            <person name="Raymond C."/>
            <person name="Retta R."/>
            <person name="Richardson S."/>
            <person name="Rise C."/>
            <person name="Rodriguez J."/>
            <person name="Rogers J."/>
            <person name="Rogov P."/>
            <person name="Rutman M."/>
            <person name="Schupbach R."/>
            <person name="Seaman C."/>
            <person name="Settipalli S."/>
            <person name="Sharpe T."/>
            <person name="Sheridan J."/>
            <person name="Sherpa N."/>
            <person name="Shi J."/>
            <person name="Smirnov S."/>
            <person name="Smith C."/>
            <person name="Sougnez C."/>
            <person name="Spencer B."/>
            <person name="Stalker J."/>
            <person name="Stange-thomann N."/>
            <person name="Stavropoulos S."/>
            <person name="Stetson K."/>
            <person name="Stone C."/>
            <person name="Stone S."/>
            <person name="Stubbs M."/>
            <person name="Talamas J."/>
            <person name="Tchuinga P."/>
            <person name="Tenzing P."/>
            <person name="Tesfaye S."/>
            <person name="Theodore J."/>
            <person name="Thoulutsang Y."/>
            <person name="Topham K."/>
            <person name="Towey S."/>
            <person name="Tsamla T."/>
            <person name="Tsomo N."/>
            <person name="Vallee D."/>
            <person name="Vassiliev H."/>
            <person name="Venkataraman V."/>
            <person name="Vinson J."/>
            <person name="Vo A."/>
            <person name="Wade C."/>
            <person name="Wang S."/>
            <person name="Wangchuk T."/>
            <person name="Wangdi T."/>
            <person name="Whittaker C."/>
            <person name="Wilkinson J."/>
            <person name="Wu Y."/>
            <person name="Wyman D."/>
            <person name="Yadav S."/>
            <person name="Yang S."/>
            <person name="Yang X."/>
            <person name="Yeager S."/>
            <person name="Yee E."/>
            <person name="Young G."/>
            <person name="Zainoun J."/>
            <person name="Zembeck L."/>
            <person name="Zimmer A."/>
            <person name="Zody M."/>
            <person name="Lander E."/>
        </authorList>
    </citation>
    <scope>NUCLEOTIDE SEQUENCE [LARGE SCALE GENOMIC DNA]</scope>
</reference>
<dbReference type="GO" id="GO:0004736">
    <property type="term" value="F:pyruvate carboxylase activity"/>
    <property type="evidence" value="ECO:0007669"/>
    <property type="project" value="TreeGrafter"/>
</dbReference>
<dbReference type="SUPFAM" id="SSF51569">
    <property type="entry name" value="Aldolase"/>
    <property type="match status" value="1"/>
</dbReference>